<feature type="transmembrane region" description="Helical" evidence="1">
    <location>
        <begin position="132"/>
        <end position="152"/>
    </location>
</feature>
<evidence type="ECO:0000313" key="3">
    <source>
        <dbReference type="Proteomes" id="UP001357223"/>
    </source>
</evidence>
<dbReference type="RefSeq" id="WP_338448120.1">
    <property type="nucleotide sequence ID" value="NZ_CP137640.1"/>
</dbReference>
<protein>
    <submittedName>
        <fullName evidence="2">CBO0543 family protein</fullName>
    </submittedName>
</protein>
<feature type="transmembrane region" description="Helical" evidence="1">
    <location>
        <begin position="158"/>
        <end position="174"/>
    </location>
</feature>
<dbReference type="EMBL" id="CP137640">
    <property type="protein sequence ID" value="WVX79187.1"/>
    <property type="molecule type" value="Genomic_DNA"/>
</dbReference>
<sequence length="187" mass="22308">MKPIQSDEKLKSVNKVYDQVSTANQEYFNLWKKDTLFHWDFWLSLSFTILPILFWIKFRKKESSNRLIFSGMFVFIIASWLDFLGVQYGKWYYTGKVIPSIPSYVPWDWSILPVFVMTLIQIKPKLSPFLKSLIFAGVSTWVGEPIFLWLGFYVMKDWHIYYSFPAYIVIYLIAHRLSKVKNFEPLT</sequence>
<reference evidence="2 3" key="1">
    <citation type="submission" date="2023-10" db="EMBL/GenBank/DDBJ databases">
        <title>Niallia locisalis sp.nov. isolated from a salt pond sample.</title>
        <authorList>
            <person name="Li X.-J."/>
            <person name="Dong L."/>
        </authorList>
    </citation>
    <scope>NUCLEOTIDE SEQUENCE [LARGE SCALE GENOMIC DNA]</scope>
    <source>
        <strain evidence="2 3">DSM 29761</strain>
    </source>
</reference>
<evidence type="ECO:0000313" key="2">
    <source>
        <dbReference type="EMBL" id="WVX79187.1"/>
    </source>
</evidence>
<gene>
    <name evidence="2" type="ORF">R4Z09_17965</name>
</gene>
<dbReference type="Proteomes" id="UP001357223">
    <property type="component" value="Chromosome"/>
</dbReference>
<keyword evidence="1" id="KW-0472">Membrane</keyword>
<dbReference type="InterPro" id="IPR048147">
    <property type="entry name" value="CBO0543-like"/>
</dbReference>
<evidence type="ECO:0000256" key="1">
    <source>
        <dbReference type="SAM" id="Phobius"/>
    </source>
</evidence>
<accession>A0ABZ2C6R4</accession>
<keyword evidence="3" id="KW-1185">Reference proteome</keyword>
<feature type="transmembrane region" description="Helical" evidence="1">
    <location>
        <begin position="68"/>
        <end position="89"/>
    </location>
</feature>
<feature type="transmembrane region" description="Helical" evidence="1">
    <location>
        <begin position="36"/>
        <end position="56"/>
    </location>
</feature>
<organism evidence="2 3">
    <name type="scientific">Niallia oryzisoli</name>
    <dbReference type="NCBI Taxonomy" id="1737571"/>
    <lineage>
        <taxon>Bacteria</taxon>
        <taxon>Bacillati</taxon>
        <taxon>Bacillota</taxon>
        <taxon>Bacilli</taxon>
        <taxon>Bacillales</taxon>
        <taxon>Bacillaceae</taxon>
        <taxon>Niallia</taxon>
    </lineage>
</organism>
<keyword evidence="1" id="KW-1133">Transmembrane helix</keyword>
<proteinExistence type="predicted"/>
<keyword evidence="1" id="KW-0812">Transmembrane</keyword>
<dbReference type="NCBIfam" id="NF041644">
    <property type="entry name" value="CBO0543_fam"/>
    <property type="match status" value="1"/>
</dbReference>
<name>A0ABZ2C6R4_9BACI</name>